<feature type="compositionally biased region" description="Acidic residues" evidence="2">
    <location>
        <begin position="214"/>
        <end position="224"/>
    </location>
</feature>
<evidence type="ECO:0000313" key="5">
    <source>
        <dbReference type="EnsemblPlants" id="KQK04340"/>
    </source>
</evidence>
<evidence type="ECO:0000256" key="2">
    <source>
        <dbReference type="SAM" id="MobiDB-lite"/>
    </source>
</evidence>
<reference evidence="5" key="3">
    <citation type="submission" date="2018-08" db="UniProtKB">
        <authorList>
            <consortium name="EnsemblPlants"/>
        </authorList>
    </citation>
    <scope>IDENTIFICATION</scope>
    <source>
        <strain evidence="5">cv. Bd21</strain>
    </source>
</reference>
<dbReference type="EMBL" id="CM000881">
    <property type="protein sequence ID" value="KQK04340.1"/>
    <property type="molecule type" value="Genomic_DNA"/>
</dbReference>
<accession>A0A0Q3IV38</accession>
<dbReference type="OrthoDB" id="690705at2759"/>
<gene>
    <name evidence="4" type="ORF">BRADI_2g13072v3</name>
</gene>
<proteinExistence type="predicted"/>
<dbReference type="AlphaFoldDB" id="A0A0Q3IV38"/>
<evidence type="ECO:0000313" key="4">
    <source>
        <dbReference type="EMBL" id="KQK04340.1"/>
    </source>
</evidence>
<name>A0A0Q3IV38_BRADI</name>
<dbReference type="InParanoid" id="A0A0Q3IV38"/>
<feature type="region of interest" description="Disordered" evidence="2">
    <location>
        <begin position="190"/>
        <end position="321"/>
    </location>
</feature>
<reference evidence="4" key="2">
    <citation type="submission" date="2017-06" db="EMBL/GenBank/DDBJ databases">
        <title>WGS assembly of Brachypodium distachyon.</title>
        <authorList>
            <consortium name="The International Brachypodium Initiative"/>
            <person name="Lucas S."/>
            <person name="Harmon-Smith M."/>
            <person name="Lail K."/>
            <person name="Tice H."/>
            <person name="Grimwood J."/>
            <person name="Bruce D."/>
            <person name="Barry K."/>
            <person name="Shu S."/>
            <person name="Lindquist E."/>
            <person name="Wang M."/>
            <person name="Pitluck S."/>
            <person name="Vogel J.P."/>
            <person name="Garvin D.F."/>
            <person name="Mockler T.C."/>
            <person name="Schmutz J."/>
            <person name="Rokhsar D."/>
            <person name="Bevan M.W."/>
        </authorList>
    </citation>
    <scope>NUCLEOTIDE SEQUENCE</scope>
    <source>
        <strain evidence="4">Bd21</strain>
    </source>
</reference>
<dbReference type="EnsemblPlants" id="KQK04340">
    <property type="protein sequence ID" value="KQK04340"/>
    <property type="gene ID" value="BRADI_2g13072v3"/>
</dbReference>
<dbReference type="InterPro" id="IPR007321">
    <property type="entry name" value="Transposase_28"/>
</dbReference>
<evidence type="ECO:0000313" key="6">
    <source>
        <dbReference type="Proteomes" id="UP000008810"/>
    </source>
</evidence>
<sequence>MLLAYGLQLHNLPPNSYLHVACFITLCECFLGKVEAVGSVNFQVRPDTKYFSLQQRESVQGWRLKWFYIRSDAPGADPSLLAFSIKKKKKKTAAWSHELTPAEESEATPLMAKMHFLMGQGLTGVHLIALFLRMRIQPLQARVHPMWSFEGPGDPTRVNAEELYLNELESRVQRLTTLIDVTPGKIDSRVVAFGPDRPREKGFEDPLSQPPPAWEEELADESSESPEQASHSETEEVALETRRKRSRESNPKSDDQSTGVEGPSSPPLAAKKTKTGGPAPFRRFGLLGRVTQASSVASGDQPTTQAIEPTGSDPKTSGPSIVVETFEPQPIIRSITEFVDRYDAVTAERDQLRQDLERSQQELRSAQDLLSQANSLKDAAELQSKSLEKKLADLARESKEKLEAEKRLA</sequence>
<feature type="coiled-coil region" evidence="1">
    <location>
        <begin position="342"/>
        <end position="407"/>
    </location>
</feature>
<dbReference type="Pfam" id="PF04195">
    <property type="entry name" value="Transposase_28"/>
    <property type="match status" value="1"/>
</dbReference>
<protein>
    <recommendedName>
        <fullName evidence="3">Transposase (putative) gypsy type domain-containing protein</fullName>
    </recommendedName>
</protein>
<dbReference type="Proteomes" id="UP000008810">
    <property type="component" value="Chromosome 2"/>
</dbReference>
<feature type="compositionally biased region" description="Polar residues" evidence="2">
    <location>
        <begin position="291"/>
        <end position="319"/>
    </location>
</feature>
<feature type="domain" description="Transposase (putative) gypsy type" evidence="3">
    <location>
        <begin position="2"/>
        <end position="32"/>
    </location>
</feature>
<evidence type="ECO:0000259" key="3">
    <source>
        <dbReference type="Pfam" id="PF04195"/>
    </source>
</evidence>
<reference evidence="4 5" key="1">
    <citation type="journal article" date="2010" name="Nature">
        <title>Genome sequencing and analysis of the model grass Brachypodium distachyon.</title>
        <authorList>
            <consortium name="International Brachypodium Initiative"/>
        </authorList>
    </citation>
    <scope>NUCLEOTIDE SEQUENCE [LARGE SCALE GENOMIC DNA]</scope>
    <source>
        <strain evidence="4 5">Bd21</strain>
    </source>
</reference>
<evidence type="ECO:0000256" key="1">
    <source>
        <dbReference type="SAM" id="Coils"/>
    </source>
</evidence>
<organism evidence="4">
    <name type="scientific">Brachypodium distachyon</name>
    <name type="common">Purple false brome</name>
    <name type="synonym">Trachynia distachya</name>
    <dbReference type="NCBI Taxonomy" id="15368"/>
    <lineage>
        <taxon>Eukaryota</taxon>
        <taxon>Viridiplantae</taxon>
        <taxon>Streptophyta</taxon>
        <taxon>Embryophyta</taxon>
        <taxon>Tracheophyta</taxon>
        <taxon>Spermatophyta</taxon>
        <taxon>Magnoliopsida</taxon>
        <taxon>Liliopsida</taxon>
        <taxon>Poales</taxon>
        <taxon>Poaceae</taxon>
        <taxon>BOP clade</taxon>
        <taxon>Pooideae</taxon>
        <taxon>Stipodae</taxon>
        <taxon>Brachypodieae</taxon>
        <taxon>Brachypodium</taxon>
    </lineage>
</organism>
<keyword evidence="6" id="KW-1185">Reference proteome</keyword>
<dbReference type="PANTHER" id="PTHR33026:SF7">
    <property type="entry name" value="OS03G0100275 PROTEIN"/>
    <property type="match status" value="1"/>
</dbReference>
<dbReference type="PANTHER" id="PTHR33026">
    <property type="entry name" value="OS06G0360600 PROTEIN"/>
    <property type="match status" value="1"/>
</dbReference>
<keyword evidence="1" id="KW-0175">Coiled coil</keyword>
<dbReference type="Gramene" id="KQK04340">
    <property type="protein sequence ID" value="KQK04340"/>
    <property type="gene ID" value="BRADI_2g13072v3"/>
</dbReference>